<dbReference type="EMBL" id="AJWK01028622">
    <property type="status" value="NOT_ANNOTATED_CDS"/>
    <property type="molecule type" value="Genomic_DNA"/>
</dbReference>
<evidence type="ECO:0000256" key="2">
    <source>
        <dbReference type="ARBA" id="ARBA00020055"/>
    </source>
</evidence>
<evidence type="ECO:0000256" key="1">
    <source>
        <dbReference type="ARBA" id="ARBA00010963"/>
    </source>
</evidence>
<dbReference type="GO" id="GO:0060236">
    <property type="term" value="P:regulation of mitotic spindle organization"/>
    <property type="evidence" value="ECO:0007669"/>
    <property type="project" value="TreeGrafter"/>
</dbReference>
<dbReference type="PRINTS" id="PR02038">
    <property type="entry name" value="AURORABORA"/>
</dbReference>
<proteinExistence type="inferred from homology"/>
<feature type="compositionally biased region" description="Polar residues" evidence="6">
    <location>
        <begin position="275"/>
        <end position="289"/>
    </location>
</feature>
<feature type="region of interest" description="Disordered" evidence="6">
    <location>
        <begin position="271"/>
        <end position="294"/>
    </location>
</feature>
<feature type="region of interest" description="Disordered" evidence="6">
    <location>
        <begin position="308"/>
        <end position="349"/>
    </location>
</feature>
<feature type="compositionally biased region" description="Polar residues" evidence="6">
    <location>
        <begin position="315"/>
        <end position="334"/>
    </location>
</feature>
<dbReference type="GO" id="GO:0051301">
    <property type="term" value="P:cell division"/>
    <property type="evidence" value="ECO:0007669"/>
    <property type="project" value="UniProtKB-KW"/>
</dbReference>
<evidence type="ECO:0000256" key="3">
    <source>
        <dbReference type="ARBA" id="ARBA00022618"/>
    </source>
</evidence>
<name>A0A1B0GKA7_LUTLO</name>
<dbReference type="PANTHER" id="PTHR14728:SF2">
    <property type="entry name" value="PROTEIN AURORA BOREALIS"/>
    <property type="match status" value="1"/>
</dbReference>
<dbReference type="InterPro" id="IPR023252">
    <property type="entry name" value="Aurora_borealis_protein"/>
</dbReference>
<evidence type="ECO:0000313" key="8">
    <source>
        <dbReference type="EnsemblMetazoa" id="LLOJ008447-PA"/>
    </source>
</evidence>
<dbReference type="GO" id="GO:0007088">
    <property type="term" value="P:regulation of mitotic nuclear division"/>
    <property type="evidence" value="ECO:0007669"/>
    <property type="project" value="TreeGrafter"/>
</dbReference>
<reference evidence="8" key="3">
    <citation type="submission" date="2020-05" db="UniProtKB">
        <authorList>
            <consortium name="EnsemblMetazoa"/>
        </authorList>
    </citation>
    <scope>IDENTIFICATION</scope>
    <source>
        <strain evidence="8">Jacobina</strain>
    </source>
</reference>
<dbReference type="VEuPathDB" id="VectorBase:LLOJ008447"/>
<feature type="compositionally biased region" description="Polar residues" evidence="6">
    <location>
        <begin position="19"/>
        <end position="32"/>
    </location>
</feature>
<dbReference type="GO" id="GO:0019901">
    <property type="term" value="F:protein kinase binding"/>
    <property type="evidence" value="ECO:0007669"/>
    <property type="project" value="TreeGrafter"/>
</dbReference>
<dbReference type="AlphaFoldDB" id="A0A1B0GKA7"/>
<protein>
    <recommendedName>
        <fullName evidence="2">Protein aurora borealis</fullName>
    </recommendedName>
</protein>
<dbReference type="Pfam" id="PF15280">
    <property type="entry name" value="BORA_N"/>
    <property type="match status" value="1"/>
</dbReference>
<sequence>MNPPTPSKKISPQMRLLQKVQNSPKASGSQTPLRGGRFNLLPMISTPPLSHIKKVVNPFEAALTERLHLPAICSPSLFHRPSTPPHSSTQFEWTMEQVSVLNPATIEAHETQFINSPDPDVEKRAQAAISAYFREQHIVPSPIESALRGGKILYRVEDDAEEVPAPPGKRVGVAQTVLTLPPRLPKEVEDALAPFFTFTADQQQPPSAEDGADGYDQEKIDASLRRKLFGPPEDTDGEQEIEEDEADAVVMPPPQQMWTNTPENWGKKFRGRNFDSPNNRSSFSPNLSDTPIKRETFGSLSPIGKLSASGGNYKARSSTSSIYQSTPERLSTRSGSEHSVEMSPDMGPMQKSMEMSLVYAEVEEEPMQLSQNDTLAIHETPIRCRSASRKNLSHSFSQIADTDDGMEFFGGRTEVAKRDTPQVTFTRTDSGFNDGSCDTMDNKENLDPMTTGVKLFPTPSGTFDQDVSMMLPGLLPDSRMVSSTPWKGH</sequence>
<keyword evidence="3" id="KW-0132">Cell division</keyword>
<feature type="region of interest" description="Disordered" evidence="6">
    <location>
        <begin position="1"/>
        <end position="34"/>
    </location>
</feature>
<dbReference type="EnsemblMetazoa" id="LLOJ008447-RA">
    <property type="protein sequence ID" value="LLOJ008447-PA"/>
    <property type="gene ID" value="LLOJ008447"/>
</dbReference>
<evidence type="ECO:0000256" key="4">
    <source>
        <dbReference type="ARBA" id="ARBA00022776"/>
    </source>
</evidence>
<dbReference type="GO" id="GO:0005634">
    <property type="term" value="C:nucleus"/>
    <property type="evidence" value="ECO:0007669"/>
    <property type="project" value="TreeGrafter"/>
</dbReference>
<comment type="similarity">
    <text evidence="1">Belongs to the BORA family.</text>
</comment>
<dbReference type="PANTHER" id="PTHR14728">
    <property type="entry name" value="PROTEIN AURORA BOREALIS"/>
    <property type="match status" value="1"/>
</dbReference>
<evidence type="ECO:0000313" key="7">
    <source>
        <dbReference type="EMBL" id="MBC1175955.1"/>
    </source>
</evidence>
<reference evidence="7" key="2">
    <citation type="journal article" date="2020" name="BMC">
        <title>Leishmania infection induces a limited differential gene expression in the sand fly midgut.</title>
        <authorList>
            <person name="Coutinho-Abreu I.V."/>
            <person name="Serafim T.D."/>
            <person name="Meneses C."/>
            <person name="Kamhawi S."/>
            <person name="Oliveira F."/>
            <person name="Valenzuela J.G."/>
        </authorList>
    </citation>
    <scope>NUCLEOTIDE SEQUENCE</scope>
    <source>
        <strain evidence="7">Jacobina</strain>
        <tissue evidence="7">Midgut</tissue>
    </source>
</reference>
<accession>A0A1B0GKA7</accession>
<dbReference type="GO" id="GO:0005737">
    <property type="term" value="C:cytoplasm"/>
    <property type="evidence" value="ECO:0007669"/>
    <property type="project" value="TreeGrafter"/>
</dbReference>
<evidence type="ECO:0000256" key="5">
    <source>
        <dbReference type="ARBA" id="ARBA00023306"/>
    </source>
</evidence>
<evidence type="ECO:0000256" key="6">
    <source>
        <dbReference type="SAM" id="MobiDB-lite"/>
    </source>
</evidence>
<keyword evidence="4" id="KW-0498">Mitosis</keyword>
<keyword evidence="9" id="KW-1185">Reference proteome</keyword>
<reference evidence="9" key="1">
    <citation type="submission" date="2012-05" db="EMBL/GenBank/DDBJ databases">
        <title>Whole Genome Assembly of Lutzomyia longipalpis.</title>
        <authorList>
            <person name="Richards S."/>
            <person name="Qu C."/>
            <person name="Dillon R."/>
            <person name="Worley K."/>
            <person name="Scherer S."/>
            <person name="Batterton M."/>
            <person name="Taylor A."/>
            <person name="Hawes A."/>
            <person name="Hernandez B."/>
            <person name="Kovar C."/>
            <person name="Mandapat C."/>
            <person name="Pham C."/>
            <person name="Qu C."/>
            <person name="Jing C."/>
            <person name="Bess C."/>
            <person name="Bandaranaike D."/>
            <person name="Ngo D."/>
            <person name="Ongeri F."/>
            <person name="Arias F."/>
            <person name="Lara F."/>
            <person name="Weissenberger G."/>
            <person name="Kamau G."/>
            <person name="Han H."/>
            <person name="Shen H."/>
            <person name="Dinh H."/>
            <person name="Khalil I."/>
            <person name="Jones J."/>
            <person name="Shafer J."/>
            <person name="Jayaseelan J."/>
            <person name="Quiroz J."/>
            <person name="Blankenburg K."/>
            <person name="Nguyen L."/>
            <person name="Jackson L."/>
            <person name="Francisco L."/>
            <person name="Tang L.-Y."/>
            <person name="Pu L.-L."/>
            <person name="Perales L."/>
            <person name="Lorensuhewa L."/>
            <person name="Munidasa M."/>
            <person name="Coyle M."/>
            <person name="Taylor M."/>
            <person name="Puazo M."/>
            <person name="Firestine M."/>
            <person name="Scheel M."/>
            <person name="Javaid M."/>
            <person name="Wang M."/>
            <person name="Li M."/>
            <person name="Tabassum N."/>
            <person name="Saada N."/>
            <person name="Osuji N."/>
            <person name="Aqrawi P."/>
            <person name="Fu Q."/>
            <person name="Thornton R."/>
            <person name="Raj R."/>
            <person name="Goodspeed R."/>
            <person name="Mata R."/>
            <person name="Najjar R."/>
            <person name="Gubbala S."/>
            <person name="Lee S."/>
            <person name="Denson S."/>
            <person name="Patil S."/>
            <person name="Macmil S."/>
            <person name="Qi S."/>
            <person name="Matskevitch T."/>
            <person name="Palculict T."/>
            <person name="Mathew T."/>
            <person name="Vee V."/>
            <person name="Velamala V."/>
            <person name="Korchina V."/>
            <person name="Cai W."/>
            <person name="Liu W."/>
            <person name="Dai W."/>
            <person name="Zou X."/>
            <person name="Zhu Y."/>
            <person name="Zhang Y."/>
            <person name="Wu Y.-Q."/>
            <person name="Xin Y."/>
            <person name="Nazarath L."/>
            <person name="Kovar C."/>
            <person name="Han Y."/>
            <person name="Muzny D."/>
            <person name="Gibbs R."/>
        </authorList>
    </citation>
    <scope>NUCLEOTIDE SEQUENCE [LARGE SCALE GENOMIC DNA]</scope>
    <source>
        <strain evidence="9">Jacobina</strain>
    </source>
</reference>
<organism evidence="8 9">
    <name type="scientific">Lutzomyia longipalpis</name>
    <name type="common">Sand fly</name>
    <dbReference type="NCBI Taxonomy" id="7200"/>
    <lineage>
        <taxon>Eukaryota</taxon>
        <taxon>Metazoa</taxon>
        <taxon>Ecdysozoa</taxon>
        <taxon>Arthropoda</taxon>
        <taxon>Hexapoda</taxon>
        <taxon>Insecta</taxon>
        <taxon>Pterygota</taxon>
        <taxon>Neoptera</taxon>
        <taxon>Endopterygota</taxon>
        <taxon>Diptera</taxon>
        <taxon>Nematocera</taxon>
        <taxon>Psychodoidea</taxon>
        <taxon>Psychodidae</taxon>
        <taxon>Lutzomyia</taxon>
        <taxon>Lutzomyia</taxon>
    </lineage>
</organism>
<dbReference type="VEuPathDB" id="VectorBase:LLONM1_009265"/>
<evidence type="ECO:0000313" key="9">
    <source>
        <dbReference type="Proteomes" id="UP000092461"/>
    </source>
</evidence>
<keyword evidence="5" id="KW-0131">Cell cycle</keyword>
<dbReference type="EMBL" id="GITU01007252">
    <property type="protein sequence ID" value="MBC1175955.1"/>
    <property type="molecule type" value="Transcribed_RNA"/>
</dbReference>
<dbReference type="Proteomes" id="UP000092461">
    <property type="component" value="Unassembled WGS sequence"/>
</dbReference>